<protein>
    <submittedName>
        <fullName evidence="2">Tetratricopeptide repeat-containing protein</fullName>
    </submittedName>
</protein>
<reference evidence="2 3" key="1">
    <citation type="submission" date="2017-02" db="EMBL/GenBank/DDBJ databases">
        <authorList>
            <person name="Peterson S.W."/>
        </authorList>
    </citation>
    <scope>NUCLEOTIDE SEQUENCE [LARGE SCALE GENOMIC DNA]</scope>
    <source>
        <strain evidence="2 3">DSM 25262</strain>
    </source>
</reference>
<dbReference type="AlphaFoldDB" id="A0A1T5IZ85"/>
<keyword evidence="3" id="KW-1185">Reference proteome</keyword>
<dbReference type="OrthoDB" id="638548at2"/>
<feature type="repeat" description="TPR" evidence="1">
    <location>
        <begin position="487"/>
        <end position="520"/>
    </location>
</feature>
<dbReference type="PROSITE" id="PS50005">
    <property type="entry name" value="TPR"/>
    <property type="match status" value="6"/>
</dbReference>
<name>A0A1T5IZ85_9BACT</name>
<dbReference type="Pfam" id="PF13432">
    <property type="entry name" value="TPR_16"/>
    <property type="match status" value="1"/>
</dbReference>
<dbReference type="InterPro" id="IPR011990">
    <property type="entry name" value="TPR-like_helical_dom_sf"/>
</dbReference>
<feature type="repeat" description="TPR" evidence="1">
    <location>
        <begin position="63"/>
        <end position="96"/>
    </location>
</feature>
<dbReference type="PANTHER" id="PTHR12558">
    <property type="entry name" value="CELL DIVISION CYCLE 16,23,27"/>
    <property type="match status" value="1"/>
</dbReference>
<feature type="repeat" description="TPR" evidence="1">
    <location>
        <begin position="235"/>
        <end position="268"/>
    </location>
</feature>
<dbReference type="Pfam" id="PF13174">
    <property type="entry name" value="TPR_6"/>
    <property type="match status" value="1"/>
</dbReference>
<dbReference type="Gene3D" id="1.25.40.10">
    <property type="entry name" value="Tetratricopeptide repeat domain"/>
    <property type="match status" value="3"/>
</dbReference>
<dbReference type="InterPro" id="IPR019734">
    <property type="entry name" value="TPR_rpt"/>
</dbReference>
<feature type="repeat" description="TPR" evidence="1">
    <location>
        <begin position="201"/>
        <end position="234"/>
    </location>
</feature>
<gene>
    <name evidence="2" type="ORF">SAMN05660236_0548</name>
</gene>
<keyword evidence="1" id="KW-0802">TPR repeat</keyword>
<dbReference type="SMART" id="SM00028">
    <property type="entry name" value="TPR"/>
    <property type="match status" value="10"/>
</dbReference>
<dbReference type="SUPFAM" id="SSF48452">
    <property type="entry name" value="TPR-like"/>
    <property type="match status" value="3"/>
</dbReference>
<evidence type="ECO:0000313" key="2">
    <source>
        <dbReference type="EMBL" id="SKC44248.1"/>
    </source>
</evidence>
<dbReference type="Pfam" id="PF13181">
    <property type="entry name" value="TPR_8"/>
    <property type="match status" value="1"/>
</dbReference>
<evidence type="ECO:0000256" key="1">
    <source>
        <dbReference type="PROSITE-ProRule" id="PRU00339"/>
    </source>
</evidence>
<feature type="repeat" description="TPR" evidence="1">
    <location>
        <begin position="167"/>
        <end position="200"/>
    </location>
</feature>
<organism evidence="2 3">
    <name type="scientific">Ohtaekwangia koreensis</name>
    <dbReference type="NCBI Taxonomy" id="688867"/>
    <lineage>
        <taxon>Bacteria</taxon>
        <taxon>Pseudomonadati</taxon>
        <taxon>Bacteroidota</taxon>
        <taxon>Cytophagia</taxon>
        <taxon>Cytophagales</taxon>
        <taxon>Fulvivirgaceae</taxon>
        <taxon>Ohtaekwangia</taxon>
    </lineage>
</organism>
<dbReference type="PANTHER" id="PTHR12558:SF13">
    <property type="entry name" value="CELL DIVISION CYCLE PROTEIN 27 HOMOLOG"/>
    <property type="match status" value="1"/>
</dbReference>
<sequence>MKELMKRAWSGGLMLLFFIAAATLAVAQELPVVKQARQQIEIEQTNKAVATLTEAVKANPADASLLYYLGEAQIANGEKEKAEISFQKGLEVNAKEALNLAGKGHLRMLENNVAEAKTLLDQALAQTKSKNPAVLKAVANAYLANDKFTNDALTLLQKAKSINSSDYETFILLGDAYTKLVKGGDAVSAFETAASLDPKGGTPQYKIGVVYQRSKNLTSAEEHFNKAIAADPNYALAYKELGELYYAQKKAPDAVKAYEKYLALTERPEPAKLRFAFFLFMAKDYKRANAIFDELLKRPDVSPTVYKYAAYAAVESGDLEKSEKLFEQYFAKAPQTEIQASDYVYVAKMYQKQTKDSLAIINFKKSLELEKNPEIAATVADAFYKQKKYPEAIDAYKQLRGIKTKLTATELFALGKAYYFNKQFNEADTTFGQLIEAQPAITTGYAWRAKSVANLDPELKQGLAKPYFDKVVEIGEANPDKGKPDLIEAYSYLGYYYDTKGDFAAAKATFEKLKAIDPTNEKSKAYLEALKQAKAQQKKPKPTN</sequence>
<dbReference type="Pfam" id="PF13424">
    <property type="entry name" value="TPR_12"/>
    <property type="match status" value="1"/>
</dbReference>
<feature type="repeat" description="TPR" evidence="1">
    <location>
        <begin position="408"/>
        <end position="441"/>
    </location>
</feature>
<dbReference type="EMBL" id="FUZU01000001">
    <property type="protein sequence ID" value="SKC44248.1"/>
    <property type="molecule type" value="Genomic_DNA"/>
</dbReference>
<dbReference type="Proteomes" id="UP000190961">
    <property type="component" value="Unassembled WGS sequence"/>
</dbReference>
<evidence type="ECO:0000313" key="3">
    <source>
        <dbReference type="Proteomes" id="UP000190961"/>
    </source>
</evidence>
<proteinExistence type="predicted"/>
<dbReference type="STRING" id="688867.SAMN05660236_0548"/>
<accession>A0A1T5IZ85</accession>
<dbReference type="RefSeq" id="WP_079685165.1">
    <property type="nucleotide sequence ID" value="NZ_FUZU01000001.1"/>
</dbReference>